<name>A0A2P2P6T2_RHIMU</name>
<sequence length="20" mass="2555">MDIIKFPIIFFFDFFLQIFL</sequence>
<dbReference type="AlphaFoldDB" id="A0A2P2P6T2"/>
<reference evidence="1" key="1">
    <citation type="submission" date="2018-02" db="EMBL/GenBank/DDBJ databases">
        <title>Rhizophora mucronata_Transcriptome.</title>
        <authorList>
            <person name="Meera S.P."/>
            <person name="Sreeshan A."/>
            <person name="Augustine A."/>
        </authorList>
    </citation>
    <scope>NUCLEOTIDE SEQUENCE</scope>
    <source>
        <tissue evidence="1">Leaf</tissue>
    </source>
</reference>
<organism evidence="1">
    <name type="scientific">Rhizophora mucronata</name>
    <name type="common">Asiatic mangrove</name>
    <dbReference type="NCBI Taxonomy" id="61149"/>
    <lineage>
        <taxon>Eukaryota</taxon>
        <taxon>Viridiplantae</taxon>
        <taxon>Streptophyta</taxon>
        <taxon>Embryophyta</taxon>
        <taxon>Tracheophyta</taxon>
        <taxon>Spermatophyta</taxon>
        <taxon>Magnoliopsida</taxon>
        <taxon>eudicotyledons</taxon>
        <taxon>Gunneridae</taxon>
        <taxon>Pentapetalae</taxon>
        <taxon>rosids</taxon>
        <taxon>fabids</taxon>
        <taxon>Malpighiales</taxon>
        <taxon>Rhizophoraceae</taxon>
        <taxon>Rhizophora</taxon>
    </lineage>
</organism>
<accession>A0A2P2P6T2</accession>
<protein>
    <submittedName>
        <fullName evidence="1">Uncharacterized protein</fullName>
    </submittedName>
</protein>
<dbReference type="EMBL" id="GGEC01069980">
    <property type="protein sequence ID" value="MBX50464.1"/>
    <property type="molecule type" value="Transcribed_RNA"/>
</dbReference>
<proteinExistence type="predicted"/>
<evidence type="ECO:0000313" key="1">
    <source>
        <dbReference type="EMBL" id="MBX50464.1"/>
    </source>
</evidence>